<dbReference type="RefSeq" id="WP_166032324.1">
    <property type="nucleotide sequence ID" value="NZ_CP048877.1"/>
</dbReference>
<proteinExistence type="predicted"/>
<dbReference type="KEGG" id="tav:G4V39_07425"/>
<dbReference type="Proteomes" id="UP000502179">
    <property type="component" value="Chromosome"/>
</dbReference>
<keyword evidence="2" id="KW-1185">Reference proteome</keyword>
<dbReference type="AlphaFoldDB" id="A0A6G7PWZ4"/>
<evidence type="ECO:0000313" key="2">
    <source>
        <dbReference type="Proteomes" id="UP000502179"/>
    </source>
</evidence>
<reference evidence="1 2" key="1">
    <citation type="submission" date="2020-02" db="EMBL/GenBank/DDBJ databases">
        <title>Genome analysis of Thermosulfuriphilus ammonigenes ST65T, an anaerobic thermophilic chemolithoautotrophic bacterium isolated from a deep-sea hydrothermal vent.</title>
        <authorList>
            <person name="Slobodkina G."/>
            <person name="Allioux M."/>
            <person name="Merkel A."/>
            <person name="Alain K."/>
            <person name="Jebbar M."/>
            <person name="Slobodkin A."/>
        </authorList>
    </citation>
    <scope>NUCLEOTIDE SEQUENCE [LARGE SCALE GENOMIC DNA]</scope>
    <source>
        <strain evidence="1 2">ST65</strain>
    </source>
</reference>
<dbReference type="EMBL" id="CP048877">
    <property type="protein sequence ID" value="QIJ72107.1"/>
    <property type="molecule type" value="Genomic_DNA"/>
</dbReference>
<name>A0A6G7PWZ4_9BACT</name>
<gene>
    <name evidence="1" type="ORF">G4V39_07425</name>
</gene>
<sequence length="314" mass="35327">MSRRNQPTPSAEIFGSGFDIFLPYRGKKSWSSVRGLEGSILKGLKAKGQTLESWLKKAYQKRSPLFIPEAFFEKEPDRQYDIRIAPLARGFLVSGAEVGQKGGFLYHSSFFEKVLNRMSNLVSALSGRIDLLDLEMKGDGAPNLETFLSRFRQGLGEIRAFLKALALYQHYLGQRNQSNLSLNQVIFEVVEFMELFTFRQAVFFVKPGEGLPTLRGRKGDFSEAICWILASIIEAQPREAHKAILIRTSLLAHDKGCIEFRYDGHRLEDLATSTPLRRLRRLYGIKVKTTGLSGDQRVSLLVPLTPPELAGADV</sequence>
<evidence type="ECO:0000313" key="1">
    <source>
        <dbReference type="EMBL" id="QIJ72107.1"/>
    </source>
</evidence>
<protein>
    <submittedName>
        <fullName evidence="1">Uncharacterized protein</fullName>
    </submittedName>
</protein>
<organism evidence="1 2">
    <name type="scientific">Thermosulfuriphilus ammonigenes</name>
    <dbReference type="NCBI Taxonomy" id="1936021"/>
    <lineage>
        <taxon>Bacteria</taxon>
        <taxon>Pseudomonadati</taxon>
        <taxon>Thermodesulfobacteriota</taxon>
        <taxon>Thermodesulfobacteria</taxon>
        <taxon>Thermodesulfobacteriales</taxon>
        <taxon>Thermodesulfobacteriaceae</taxon>
        <taxon>Thermosulfuriphilus</taxon>
    </lineage>
</organism>
<accession>A0A6G7PWZ4</accession>